<dbReference type="EMBL" id="ML210227">
    <property type="protein sequence ID" value="TFK22996.1"/>
    <property type="molecule type" value="Genomic_DNA"/>
</dbReference>
<organism evidence="2 3">
    <name type="scientific">Coprinopsis marcescibilis</name>
    <name type="common">Agaric fungus</name>
    <name type="synonym">Psathyrella marcescibilis</name>
    <dbReference type="NCBI Taxonomy" id="230819"/>
    <lineage>
        <taxon>Eukaryota</taxon>
        <taxon>Fungi</taxon>
        <taxon>Dikarya</taxon>
        <taxon>Basidiomycota</taxon>
        <taxon>Agaricomycotina</taxon>
        <taxon>Agaricomycetes</taxon>
        <taxon>Agaricomycetidae</taxon>
        <taxon>Agaricales</taxon>
        <taxon>Agaricineae</taxon>
        <taxon>Psathyrellaceae</taxon>
        <taxon>Coprinopsis</taxon>
    </lineage>
</organism>
<keyword evidence="1" id="KW-0812">Transmembrane</keyword>
<keyword evidence="3" id="KW-1185">Reference proteome</keyword>
<protein>
    <submittedName>
        <fullName evidence="2">Uncharacterized protein</fullName>
    </submittedName>
</protein>
<dbReference type="Proteomes" id="UP000307440">
    <property type="component" value="Unassembled WGS sequence"/>
</dbReference>
<keyword evidence="1" id="KW-1133">Transmembrane helix</keyword>
<feature type="transmembrane region" description="Helical" evidence="1">
    <location>
        <begin position="137"/>
        <end position="157"/>
    </location>
</feature>
<dbReference type="AlphaFoldDB" id="A0A5C3KRE7"/>
<reference evidence="2 3" key="1">
    <citation type="journal article" date="2019" name="Nat. Ecol. Evol.">
        <title>Megaphylogeny resolves global patterns of mushroom evolution.</title>
        <authorList>
            <person name="Varga T."/>
            <person name="Krizsan K."/>
            <person name="Foldi C."/>
            <person name="Dima B."/>
            <person name="Sanchez-Garcia M."/>
            <person name="Sanchez-Ramirez S."/>
            <person name="Szollosi G.J."/>
            <person name="Szarkandi J.G."/>
            <person name="Papp V."/>
            <person name="Albert L."/>
            <person name="Andreopoulos W."/>
            <person name="Angelini C."/>
            <person name="Antonin V."/>
            <person name="Barry K.W."/>
            <person name="Bougher N.L."/>
            <person name="Buchanan P."/>
            <person name="Buyck B."/>
            <person name="Bense V."/>
            <person name="Catcheside P."/>
            <person name="Chovatia M."/>
            <person name="Cooper J."/>
            <person name="Damon W."/>
            <person name="Desjardin D."/>
            <person name="Finy P."/>
            <person name="Geml J."/>
            <person name="Haridas S."/>
            <person name="Hughes K."/>
            <person name="Justo A."/>
            <person name="Karasinski D."/>
            <person name="Kautmanova I."/>
            <person name="Kiss B."/>
            <person name="Kocsube S."/>
            <person name="Kotiranta H."/>
            <person name="LaButti K.M."/>
            <person name="Lechner B.E."/>
            <person name="Liimatainen K."/>
            <person name="Lipzen A."/>
            <person name="Lukacs Z."/>
            <person name="Mihaltcheva S."/>
            <person name="Morgado L.N."/>
            <person name="Niskanen T."/>
            <person name="Noordeloos M.E."/>
            <person name="Ohm R.A."/>
            <person name="Ortiz-Santana B."/>
            <person name="Ovrebo C."/>
            <person name="Racz N."/>
            <person name="Riley R."/>
            <person name="Savchenko A."/>
            <person name="Shiryaev A."/>
            <person name="Soop K."/>
            <person name="Spirin V."/>
            <person name="Szebenyi C."/>
            <person name="Tomsovsky M."/>
            <person name="Tulloss R.E."/>
            <person name="Uehling J."/>
            <person name="Grigoriev I.V."/>
            <person name="Vagvolgyi C."/>
            <person name="Papp T."/>
            <person name="Martin F.M."/>
            <person name="Miettinen O."/>
            <person name="Hibbett D.S."/>
            <person name="Nagy L.G."/>
        </authorList>
    </citation>
    <scope>NUCLEOTIDE SEQUENCE [LARGE SCALE GENOMIC DNA]</scope>
    <source>
        <strain evidence="2 3">CBS 121175</strain>
    </source>
</reference>
<name>A0A5C3KRE7_COPMA</name>
<sequence>MGYDSGMACGTSLWAQMDCQKSHLRICNTPVVYQKVKVFSGEWTISENETWTCHICLTARRGNEAGSTILETSSSRNTRLFEMEGGWPTEIVIPSQTAAAAELEDDPSFGISRFTVCGGCKCRTGEPSHTFTAFRFMLYYALVFAAPTNGFLGVGMINSRTEQSFLLSLKSF</sequence>
<proteinExistence type="predicted"/>
<evidence type="ECO:0000313" key="2">
    <source>
        <dbReference type="EMBL" id="TFK22996.1"/>
    </source>
</evidence>
<gene>
    <name evidence="2" type="ORF">FA15DRAFT_493095</name>
</gene>
<accession>A0A5C3KRE7</accession>
<evidence type="ECO:0000256" key="1">
    <source>
        <dbReference type="SAM" id="Phobius"/>
    </source>
</evidence>
<keyword evidence="1" id="KW-0472">Membrane</keyword>
<evidence type="ECO:0000313" key="3">
    <source>
        <dbReference type="Proteomes" id="UP000307440"/>
    </source>
</evidence>